<dbReference type="KEGG" id="cyn:Cyan7425_2499"/>
<dbReference type="InterPro" id="IPR012296">
    <property type="entry name" value="Nuclease_put_TT1808"/>
</dbReference>
<dbReference type="SUPFAM" id="SSF52980">
    <property type="entry name" value="Restriction endonuclease-like"/>
    <property type="match status" value="1"/>
</dbReference>
<dbReference type="OrthoDB" id="427876at2"/>
<dbReference type="InterPro" id="IPR011335">
    <property type="entry name" value="Restrct_endonuc-II-like"/>
</dbReference>
<gene>
    <name evidence="2" type="ordered locus">Cyan7425_2499</name>
</gene>
<name>B8HY53_CYAP4</name>
<dbReference type="PANTHER" id="PTHR47152:SF1">
    <property type="entry name" value="SLL1186 PROTEIN"/>
    <property type="match status" value="1"/>
</dbReference>
<organism evidence="2">
    <name type="scientific">Cyanothece sp. (strain PCC 7425 / ATCC 29141)</name>
    <dbReference type="NCBI Taxonomy" id="395961"/>
    <lineage>
        <taxon>Bacteria</taxon>
        <taxon>Bacillati</taxon>
        <taxon>Cyanobacteriota</taxon>
        <taxon>Cyanophyceae</taxon>
        <taxon>Gomontiellales</taxon>
        <taxon>Cyanothecaceae</taxon>
        <taxon>Cyanothece</taxon>
    </lineage>
</organism>
<evidence type="ECO:0000313" key="2">
    <source>
        <dbReference type="EMBL" id="ACL44856.1"/>
    </source>
</evidence>
<protein>
    <recommendedName>
        <fullName evidence="1">Putative restriction endonuclease domain-containing protein</fullName>
    </recommendedName>
</protein>
<evidence type="ECO:0000259" key="1">
    <source>
        <dbReference type="Pfam" id="PF05685"/>
    </source>
</evidence>
<sequence>MISSEQDRKPLETEERVPVSGEQRLTLHHISWASYAQILAALGEGRSARLKYYKGTLEIMVPLEAHENASNLIDDFIKVVTEEGDLTIKSLQSTTLNKPELSAGTEPDQCFYLANEPLVRGKIVDLQTDPPPDLVVEVDITHTNLDKNALYAALGIGEFWRYNGKVLRIYQLKEGEYQEVETSPNFPTIPKTKLYEFLRDCAEQGETSAKKKLRTWLREQWHNQGSSQT</sequence>
<feature type="domain" description="Putative restriction endonuclease" evidence="1">
    <location>
        <begin position="35"/>
        <end position="189"/>
    </location>
</feature>
<dbReference type="EMBL" id="CP001344">
    <property type="protein sequence ID" value="ACL44856.1"/>
    <property type="molecule type" value="Genomic_DNA"/>
</dbReference>
<dbReference type="HOGENOM" id="CLU_098557_0_0_3"/>
<accession>B8HY53</accession>
<proteinExistence type="predicted"/>
<dbReference type="Gene3D" id="3.90.1570.10">
    <property type="entry name" value="tt1808, chain A"/>
    <property type="match status" value="1"/>
</dbReference>
<dbReference type="PANTHER" id="PTHR47152">
    <property type="entry name" value="SLR2084 PROTEIN-RELATED"/>
    <property type="match status" value="1"/>
</dbReference>
<dbReference type="AlphaFoldDB" id="B8HY53"/>
<dbReference type="STRING" id="395961.Cyan7425_2499"/>
<dbReference type="InterPro" id="IPR008538">
    <property type="entry name" value="Uma2"/>
</dbReference>
<dbReference type="eggNOG" id="COG4636">
    <property type="taxonomic scope" value="Bacteria"/>
</dbReference>
<reference evidence="2" key="1">
    <citation type="submission" date="2009-01" db="EMBL/GenBank/DDBJ databases">
        <title>Complete sequence of chromosome Cyanothece sp. PCC 7425.</title>
        <authorList>
            <consortium name="US DOE Joint Genome Institute"/>
            <person name="Lucas S."/>
            <person name="Copeland A."/>
            <person name="Lapidus A."/>
            <person name="Glavina del Rio T."/>
            <person name="Dalin E."/>
            <person name="Tice H."/>
            <person name="Bruce D."/>
            <person name="Goodwin L."/>
            <person name="Pitluck S."/>
            <person name="Sims D."/>
            <person name="Meineke L."/>
            <person name="Brettin T."/>
            <person name="Detter J.C."/>
            <person name="Han C."/>
            <person name="Larimer F."/>
            <person name="Land M."/>
            <person name="Hauser L."/>
            <person name="Kyrpides N."/>
            <person name="Ovchinnikova G."/>
            <person name="Liberton M."/>
            <person name="Stoeckel J."/>
            <person name="Banerjee A."/>
            <person name="Singh A."/>
            <person name="Page L."/>
            <person name="Sato H."/>
            <person name="Zhao L."/>
            <person name="Sherman L."/>
            <person name="Pakrasi H."/>
            <person name="Richardson P."/>
        </authorList>
    </citation>
    <scope>NUCLEOTIDE SEQUENCE</scope>
    <source>
        <strain evidence="2">PCC 7425</strain>
    </source>
</reference>
<dbReference type="CDD" id="cd06260">
    <property type="entry name" value="DUF820-like"/>
    <property type="match status" value="1"/>
</dbReference>
<dbReference type="Pfam" id="PF05685">
    <property type="entry name" value="Uma2"/>
    <property type="match status" value="1"/>
</dbReference>